<accession>A0A0A9FFK3</accession>
<protein>
    <submittedName>
        <fullName evidence="1">Uncharacterized protein</fullName>
    </submittedName>
</protein>
<proteinExistence type="predicted"/>
<sequence length="45" mass="4922">MTLIRSIVIIARSSSGKVNPLRVGLLSKSLPRSDLLSLYGSHQWA</sequence>
<evidence type="ECO:0000313" key="1">
    <source>
        <dbReference type="EMBL" id="JAE11830.1"/>
    </source>
</evidence>
<reference evidence="1" key="2">
    <citation type="journal article" date="2015" name="Data Brief">
        <title>Shoot transcriptome of the giant reed, Arundo donax.</title>
        <authorList>
            <person name="Barrero R.A."/>
            <person name="Guerrero F.D."/>
            <person name="Moolhuijzen P."/>
            <person name="Goolsby J.A."/>
            <person name="Tidwell J."/>
            <person name="Bellgard S.E."/>
            <person name="Bellgard M.I."/>
        </authorList>
    </citation>
    <scope>NUCLEOTIDE SEQUENCE</scope>
    <source>
        <tissue evidence="1">Shoot tissue taken approximately 20 cm above the soil surface</tissue>
    </source>
</reference>
<name>A0A0A9FFK3_ARUDO</name>
<reference evidence="1" key="1">
    <citation type="submission" date="2014-09" db="EMBL/GenBank/DDBJ databases">
        <authorList>
            <person name="Magalhaes I.L.F."/>
            <person name="Oliveira U."/>
            <person name="Santos F.R."/>
            <person name="Vidigal T.H.D.A."/>
            <person name="Brescovit A.D."/>
            <person name="Santos A.J."/>
        </authorList>
    </citation>
    <scope>NUCLEOTIDE SEQUENCE</scope>
    <source>
        <tissue evidence="1">Shoot tissue taken approximately 20 cm above the soil surface</tissue>
    </source>
</reference>
<dbReference type="AlphaFoldDB" id="A0A0A9FFK3"/>
<dbReference type="EMBL" id="GBRH01186066">
    <property type="protein sequence ID" value="JAE11830.1"/>
    <property type="molecule type" value="Transcribed_RNA"/>
</dbReference>
<organism evidence="1">
    <name type="scientific">Arundo donax</name>
    <name type="common">Giant reed</name>
    <name type="synonym">Donax arundinaceus</name>
    <dbReference type="NCBI Taxonomy" id="35708"/>
    <lineage>
        <taxon>Eukaryota</taxon>
        <taxon>Viridiplantae</taxon>
        <taxon>Streptophyta</taxon>
        <taxon>Embryophyta</taxon>
        <taxon>Tracheophyta</taxon>
        <taxon>Spermatophyta</taxon>
        <taxon>Magnoliopsida</taxon>
        <taxon>Liliopsida</taxon>
        <taxon>Poales</taxon>
        <taxon>Poaceae</taxon>
        <taxon>PACMAD clade</taxon>
        <taxon>Arundinoideae</taxon>
        <taxon>Arundineae</taxon>
        <taxon>Arundo</taxon>
    </lineage>
</organism>